<dbReference type="EC" id="4.2.1.17" evidence="4"/>
<evidence type="ECO:0000313" key="5">
    <source>
        <dbReference type="Proteomes" id="UP000528457"/>
    </source>
</evidence>
<keyword evidence="5" id="KW-1185">Reference proteome</keyword>
<evidence type="ECO:0000313" key="4">
    <source>
        <dbReference type="EMBL" id="MBB6521482.1"/>
    </source>
</evidence>
<dbReference type="EMBL" id="JACHHT010000001">
    <property type="protein sequence ID" value="MBB6521482.1"/>
    <property type="molecule type" value="Genomic_DNA"/>
</dbReference>
<reference evidence="4 5" key="1">
    <citation type="submission" date="2020-08" db="EMBL/GenBank/DDBJ databases">
        <title>Genomic Encyclopedia of Type Strains, Phase IV (KMG-IV): sequencing the most valuable type-strain genomes for metagenomic binning, comparative biology and taxonomic classification.</title>
        <authorList>
            <person name="Goeker M."/>
        </authorList>
    </citation>
    <scope>NUCLEOTIDE SEQUENCE [LARGE SCALE GENOMIC DNA]</scope>
    <source>
        <strain evidence="4 5">DSM 22368</strain>
    </source>
</reference>
<dbReference type="InterPro" id="IPR029045">
    <property type="entry name" value="ClpP/crotonase-like_dom_sf"/>
</dbReference>
<sequence>MEKVLFEKEGHIAVVKLNRPDVRNAICPEMIVRLCEIWDEIKHNKHIRVAIVTSSEDGIFCSGADLGRYITLLNGRPAEDQWDQKILDDESVAKRAFLRDMDVGKPVIAAINGHAIAGGMEIVHGTDLRVASETALFGLQEAKWGIFPAGASTVRLPEQIPYVKAMEMLLTGELYSALELHQCGFFNYCVPEKEVFTKAWCLAEKIARNAPIAVQAIRRSVRSSRGLSLQEALDQEFEIAMPVFRTKDAQEGPRSFLEKRNPVYIGE</sequence>
<dbReference type="AlphaFoldDB" id="A0A7X0JSS6"/>
<protein>
    <submittedName>
        <fullName evidence="4">Enoyl-CoA hydratase</fullName>
        <ecNumber evidence="4">4.2.1.17</ecNumber>
    </submittedName>
</protein>
<dbReference type="Pfam" id="PF00378">
    <property type="entry name" value="ECH_1"/>
    <property type="match status" value="1"/>
</dbReference>
<dbReference type="RefSeq" id="WP_166848382.1">
    <property type="nucleotide sequence ID" value="NZ_JAAONY010000001.1"/>
</dbReference>
<evidence type="ECO:0000256" key="1">
    <source>
        <dbReference type="ARBA" id="ARBA00005254"/>
    </source>
</evidence>
<dbReference type="InterPro" id="IPR001753">
    <property type="entry name" value="Enoyl-CoA_hydra/iso"/>
</dbReference>
<gene>
    <name evidence="4" type="ORF">HNR48_001760</name>
</gene>
<name>A0A7X0JSS6_9GAMM</name>
<comment type="similarity">
    <text evidence="1">Belongs to the enoyl-CoA hydratase/isomerase family.</text>
</comment>
<dbReference type="SUPFAM" id="SSF52096">
    <property type="entry name" value="ClpP/crotonase"/>
    <property type="match status" value="1"/>
</dbReference>
<organism evidence="4 5">
    <name type="scientific">Pseudoteredinibacter isoporae</name>
    <dbReference type="NCBI Taxonomy" id="570281"/>
    <lineage>
        <taxon>Bacteria</taxon>
        <taxon>Pseudomonadati</taxon>
        <taxon>Pseudomonadota</taxon>
        <taxon>Gammaproteobacteria</taxon>
        <taxon>Cellvibrionales</taxon>
        <taxon>Cellvibrionaceae</taxon>
        <taxon>Pseudoteredinibacter</taxon>
    </lineage>
</organism>
<proteinExistence type="inferred from homology"/>
<dbReference type="Gene3D" id="3.90.226.10">
    <property type="entry name" value="2-enoyl-CoA Hydratase, Chain A, domain 1"/>
    <property type="match status" value="1"/>
</dbReference>
<accession>A0A7X0JSS6</accession>
<dbReference type="GO" id="GO:0004300">
    <property type="term" value="F:enoyl-CoA hydratase activity"/>
    <property type="evidence" value="ECO:0007669"/>
    <property type="project" value="UniProtKB-EC"/>
</dbReference>
<dbReference type="GO" id="GO:0006635">
    <property type="term" value="P:fatty acid beta-oxidation"/>
    <property type="evidence" value="ECO:0007669"/>
    <property type="project" value="TreeGrafter"/>
</dbReference>
<evidence type="ECO:0000256" key="3">
    <source>
        <dbReference type="ARBA" id="ARBA00023239"/>
    </source>
</evidence>
<comment type="caution">
    <text evidence="4">The sequence shown here is derived from an EMBL/GenBank/DDBJ whole genome shotgun (WGS) entry which is preliminary data.</text>
</comment>
<dbReference type="Proteomes" id="UP000528457">
    <property type="component" value="Unassembled WGS sequence"/>
</dbReference>
<dbReference type="Gene3D" id="1.10.12.10">
    <property type="entry name" value="Lyase 2-enoyl-coa Hydratase, Chain A, domain 2"/>
    <property type="match status" value="1"/>
</dbReference>
<dbReference type="PANTHER" id="PTHR11941:SF169">
    <property type="entry name" value="(7AS)-7A-METHYL-1,5-DIOXO-2,3,5,6,7,7A-HEXAHYDRO-1H-INDENE-CARBOXYL-COA HYDROLASE"/>
    <property type="match status" value="1"/>
</dbReference>
<dbReference type="PANTHER" id="PTHR11941">
    <property type="entry name" value="ENOYL-COA HYDRATASE-RELATED"/>
    <property type="match status" value="1"/>
</dbReference>
<dbReference type="CDD" id="cd06558">
    <property type="entry name" value="crotonase-like"/>
    <property type="match status" value="1"/>
</dbReference>
<dbReference type="InterPro" id="IPR014748">
    <property type="entry name" value="Enoyl-CoA_hydra_C"/>
</dbReference>
<evidence type="ECO:0000256" key="2">
    <source>
        <dbReference type="ARBA" id="ARBA00023098"/>
    </source>
</evidence>
<keyword evidence="2" id="KW-0443">Lipid metabolism</keyword>
<keyword evidence="3 4" id="KW-0456">Lyase</keyword>
<dbReference type="InParanoid" id="A0A7X0JSS6"/>